<sequence length="89" mass="9842">MLLGSRAYISAFNFDTLPRIVVQGVPIDYSSSMRCLGITLTPSLHWDAHPPYTTLQPKSRICVYSACKMHVLASYTALSRAMNTSPHIA</sequence>
<protein>
    <submittedName>
        <fullName evidence="1">Uncharacterized protein</fullName>
    </submittedName>
</protein>
<comment type="caution">
    <text evidence="1">The sequence shown here is derived from an EMBL/GenBank/DDBJ whole genome shotgun (WGS) entry which is preliminary data.</text>
</comment>
<dbReference type="EMBL" id="JBJJXI010000098">
    <property type="protein sequence ID" value="KAL3393333.1"/>
    <property type="molecule type" value="Genomic_DNA"/>
</dbReference>
<evidence type="ECO:0000313" key="1">
    <source>
        <dbReference type="EMBL" id="KAL3393333.1"/>
    </source>
</evidence>
<evidence type="ECO:0000313" key="2">
    <source>
        <dbReference type="Proteomes" id="UP001627154"/>
    </source>
</evidence>
<reference evidence="1 2" key="1">
    <citation type="journal article" date="2024" name="bioRxiv">
        <title>A reference genome for Trichogramma kaykai: A tiny desert-dwelling parasitoid wasp with competing sex-ratio distorters.</title>
        <authorList>
            <person name="Culotta J."/>
            <person name="Lindsey A.R."/>
        </authorList>
    </citation>
    <scope>NUCLEOTIDE SEQUENCE [LARGE SCALE GENOMIC DNA]</scope>
    <source>
        <strain evidence="1 2">KSX58</strain>
    </source>
</reference>
<gene>
    <name evidence="1" type="ORF">TKK_012209</name>
</gene>
<proteinExistence type="predicted"/>
<dbReference type="AlphaFoldDB" id="A0ABD2WKB8"/>
<organism evidence="1 2">
    <name type="scientific">Trichogramma kaykai</name>
    <dbReference type="NCBI Taxonomy" id="54128"/>
    <lineage>
        <taxon>Eukaryota</taxon>
        <taxon>Metazoa</taxon>
        <taxon>Ecdysozoa</taxon>
        <taxon>Arthropoda</taxon>
        <taxon>Hexapoda</taxon>
        <taxon>Insecta</taxon>
        <taxon>Pterygota</taxon>
        <taxon>Neoptera</taxon>
        <taxon>Endopterygota</taxon>
        <taxon>Hymenoptera</taxon>
        <taxon>Apocrita</taxon>
        <taxon>Proctotrupomorpha</taxon>
        <taxon>Chalcidoidea</taxon>
        <taxon>Trichogrammatidae</taxon>
        <taxon>Trichogramma</taxon>
    </lineage>
</organism>
<name>A0ABD2WKB8_9HYME</name>
<dbReference type="Proteomes" id="UP001627154">
    <property type="component" value="Unassembled WGS sequence"/>
</dbReference>
<keyword evidence="2" id="KW-1185">Reference proteome</keyword>
<accession>A0ABD2WKB8</accession>